<dbReference type="AlphaFoldDB" id="A0A097IJ91"/>
<proteinExistence type="predicted"/>
<keyword evidence="2" id="KW-1185">Reference proteome</keyword>
<name>A0A097IJ91_9CORY</name>
<protein>
    <submittedName>
        <fullName evidence="1">Uncharacterized protein</fullName>
    </submittedName>
</protein>
<dbReference type="STRING" id="558173.CDOO_02015"/>
<dbReference type="Proteomes" id="UP000029914">
    <property type="component" value="Chromosome"/>
</dbReference>
<reference evidence="1 2" key="1">
    <citation type="submission" date="2013-09" db="EMBL/GenBank/DDBJ databases">
        <title>Complete genome sequence of Corynebacterium doosanense CAU 212(T) (=DSM 45436(T)), isolated from activated sludge.</title>
        <authorList>
            <person name="Schaffert L."/>
            <person name="Albersmeier A."/>
            <person name="Kalinowski J."/>
            <person name="Ruckert C."/>
        </authorList>
    </citation>
    <scope>NUCLEOTIDE SEQUENCE [LARGE SCALE GENOMIC DNA]</scope>
    <source>
        <strain evidence="1 2">CAU 212</strain>
    </source>
</reference>
<sequence>MAFTTQLIGTIGGGGGASWAGRFTGKGTVSRTVGREGKNYVLINRGGTFTANGSAVDGGATANSPYDVPSIATGPVTITFTGATTTSAGSIYVTEVDPV</sequence>
<organism evidence="1 2">
    <name type="scientific">Corynebacterium doosanense CAU 212 = DSM 45436</name>
    <dbReference type="NCBI Taxonomy" id="558173"/>
    <lineage>
        <taxon>Bacteria</taxon>
        <taxon>Bacillati</taxon>
        <taxon>Actinomycetota</taxon>
        <taxon>Actinomycetes</taxon>
        <taxon>Mycobacteriales</taxon>
        <taxon>Corynebacteriaceae</taxon>
        <taxon>Corynebacterium</taxon>
    </lineage>
</organism>
<dbReference type="KEGG" id="cdo:CDOO_02015"/>
<dbReference type="RefSeq" id="WP_018021445.1">
    <property type="nucleotide sequence ID" value="NZ_AQUX01000002.1"/>
</dbReference>
<accession>A0A097IJ91</accession>
<dbReference type="EMBL" id="CP006764">
    <property type="protein sequence ID" value="AIT62189.1"/>
    <property type="molecule type" value="Genomic_DNA"/>
</dbReference>
<evidence type="ECO:0000313" key="2">
    <source>
        <dbReference type="Proteomes" id="UP000029914"/>
    </source>
</evidence>
<dbReference type="HOGENOM" id="CLU_2315502_0_0_11"/>
<gene>
    <name evidence="1" type="ORF">CDOO_02015</name>
</gene>
<evidence type="ECO:0000313" key="1">
    <source>
        <dbReference type="EMBL" id="AIT62189.1"/>
    </source>
</evidence>